<dbReference type="AlphaFoldDB" id="A0AA40TH47"/>
<protein>
    <submittedName>
        <fullName evidence="1">Plasmid replication initiation protein</fullName>
    </submittedName>
</protein>
<dbReference type="EMBL" id="LJEB01000606">
    <property type="protein sequence ID" value="KPR40528.1"/>
    <property type="molecule type" value="Genomic_DNA"/>
</dbReference>
<comment type="caution">
    <text evidence="1">The sequence shown here is derived from an EMBL/GenBank/DDBJ whole genome shotgun (WGS) entry which is preliminary data.</text>
</comment>
<proteinExistence type="predicted"/>
<gene>
    <name evidence="1" type="ORF">AN672_31070</name>
</gene>
<organism evidence="1 2">
    <name type="scientific">Citrobacter freundii</name>
    <dbReference type="NCBI Taxonomy" id="546"/>
    <lineage>
        <taxon>Bacteria</taxon>
        <taxon>Pseudomonadati</taxon>
        <taxon>Pseudomonadota</taxon>
        <taxon>Gammaproteobacteria</taxon>
        <taxon>Enterobacterales</taxon>
        <taxon>Enterobacteriaceae</taxon>
        <taxon>Citrobacter</taxon>
        <taxon>Citrobacter freundii complex</taxon>
    </lineage>
</organism>
<dbReference type="Proteomes" id="UP000050520">
    <property type="component" value="Unassembled WGS sequence"/>
</dbReference>
<evidence type="ECO:0000313" key="1">
    <source>
        <dbReference type="EMBL" id="KPR40528.1"/>
    </source>
</evidence>
<feature type="non-terminal residue" evidence="1">
    <location>
        <position position="1"/>
    </location>
</feature>
<sequence length="30" mass="3487">VKCFMWKEEKGSAGASDEDARQEIFRFLAH</sequence>
<name>A0AA40TH47_CITFR</name>
<reference evidence="1 2" key="2">
    <citation type="journal article" date="2017" name="PLoS ONE">
        <title>Genomic and phenotypic characterisation of fluoroquinolone resistance mechanisms in Enterobacteriaceae in Durban, South Africa.</title>
        <authorList>
            <person name="Osei Sekyere J."/>
            <person name="Amoako D.G."/>
        </authorList>
    </citation>
    <scope>NUCLEOTIDE SEQUENCE [LARGE SCALE GENOMIC DNA]</scope>
    <source>
        <strain evidence="1 2">ST62:944112508</strain>
    </source>
</reference>
<reference evidence="2" key="1">
    <citation type="submission" date="2015-09" db="EMBL/GenBank/DDBJ databases">
        <title>Prevalence of NDMs in South Africa.</title>
        <authorList>
            <person name="Osei Sekyere J."/>
            <person name="Govinden U."/>
            <person name="Essack S."/>
            <person name="Haldorsen B."/>
            <person name="Samuelsen O."/>
            <person name="Aasnaes B."/>
            <person name="Sundsfjord A."/>
        </authorList>
    </citation>
    <scope>NUCLEOTIDE SEQUENCE [LARGE SCALE GENOMIC DNA]</scope>
    <source>
        <strain evidence="2">ST62:944112508</strain>
    </source>
</reference>
<accession>A0AA40TH47</accession>
<evidence type="ECO:0000313" key="2">
    <source>
        <dbReference type="Proteomes" id="UP000050520"/>
    </source>
</evidence>